<dbReference type="OrthoDB" id="5296936at2"/>
<evidence type="ECO:0008006" key="6">
    <source>
        <dbReference type="Google" id="ProtNLM"/>
    </source>
</evidence>
<accession>A0A5A9XGD3</accession>
<evidence type="ECO:0000313" key="5">
    <source>
        <dbReference type="Proteomes" id="UP000324298"/>
    </source>
</evidence>
<organism evidence="4 5">
    <name type="scientific">Oryzomonas rubra</name>
    <dbReference type="NCBI Taxonomy" id="2509454"/>
    <lineage>
        <taxon>Bacteria</taxon>
        <taxon>Pseudomonadati</taxon>
        <taxon>Thermodesulfobacteriota</taxon>
        <taxon>Desulfuromonadia</taxon>
        <taxon>Geobacterales</taxon>
        <taxon>Geobacteraceae</taxon>
        <taxon>Oryzomonas</taxon>
    </lineage>
</organism>
<sequence>MELHTYGQCTTLGHDMLIVPHEFTERRLACDSRYRSIIGQLDAMIALVREKPGVDLTRALDRLQEVMMEHIGSENSYMELVGFPQTTRHRLHHQFLCGNTAELARRYGKGLEVLPGELADIRLLWLEHIHVHDRAFEAYLAA</sequence>
<comment type="similarity">
    <text evidence="1">Belongs to the hemerythrin family.</text>
</comment>
<dbReference type="RefSeq" id="WP_149307721.1">
    <property type="nucleotide sequence ID" value="NZ_SRSD01000006.1"/>
</dbReference>
<evidence type="ECO:0000313" key="4">
    <source>
        <dbReference type="EMBL" id="KAA0891358.1"/>
    </source>
</evidence>
<dbReference type="SUPFAM" id="SSF47188">
    <property type="entry name" value="Hemerythrin-like"/>
    <property type="match status" value="1"/>
</dbReference>
<gene>
    <name evidence="4" type="ORF">ET418_11280</name>
</gene>
<keyword evidence="2" id="KW-0479">Metal-binding</keyword>
<proteinExistence type="inferred from homology"/>
<dbReference type="Gene3D" id="1.20.120.50">
    <property type="entry name" value="Hemerythrin-like"/>
    <property type="match status" value="1"/>
</dbReference>
<evidence type="ECO:0000256" key="1">
    <source>
        <dbReference type="ARBA" id="ARBA00010587"/>
    </source>
</evidence>
<dbReference type="EMBL" id="SRSD01000006">
    <property type="protein sequence ID" value="KAA0891358.1"/>
    <property type="molecule type" value="Genomic_DNA"/>
</dbReference>
<reference evidence="4 5" key="1">
    <citation type="submission" date="2019-04" db="EMBL/GenBank/DDBJ databases">
        <title>Geobacter ruber sp. nov., ferric-reducing bacteria isolated from paddy soil.</title>
        <authorList>
            <person name="Xu Z."/>
            <person name="Masuda Y."/>
            <person name="Itoh H."/>
            <person name="Senoo K."/>
        </authorList>
    </citation>
    <scope>NUCLEOTIDE SEQUENCE [LARGE SCALE GENOMIC DNA]</scope>
    <source>
        <strain evidence="4 5">Red88</strain>
    </source>
</reference>
<protein>
    <recommendedName>
        <fullName evidence="6">Hemerythrin</fullName>
    </recommendedName>
</protein>
<keyword evidence="5" id="KW-1185">Reference proteome</keyword>
<dbReference type="InterPro" id="IPR035938">
    <property type="entry name" value="Hemerythrin-like_sf"/>
</dbReference>
<comment type="caution">
    <text evidence="4">The sequence shown here is derived from an EMBL/GenBank/DDBJ whole genome shotgun (WGS) entry which is preliminary data.</text>
</comment>
<dbReference type="AlphaFoldDB" id="A0A5A9XGD3"/>
<dbReference type="Proteomes" id="UP000324298">
    <property type="component" value="Unassembled WGS sequence"/>
</dbReference>
<evidence type="ECO:0000256" key="3">
    <source>
        <dbReference type="ARBA" id="ARBA00023004"/>
    </source>
</evidence>
<keyword evidence="3" id="KW-0408">Iron</keyword>
<dbReference type="GO" id="GO:0046872">
    <property type="term" value="F:metal ion binding"/>
    <property type="evidence" value="ECO:0007669"/>
    <property type="project" value="UniProtKB-KW"/>
</dbReference>
<evidence type="ECO:0000256" key="2">
    <source>
        <dbReference type="ARBA" id="ARBA00022723"/>
    </source>
</evidence>
<name>A0A5A9XGD3_9BACT</name>